<feature type="region of interest" description="Disordered" evidence="1">
    <location>
        <begin position="231"/>
        <end position="252"/>
    </location>
</feature>
<evidence type="ECO:0000313" key="4">
    <source>
        <dbReference type="Proteomes" id="UP001596189"/>
    </source>
</evidence>
<keyword evidence="4" id="KW-1185">Reference proteome</keyword>
<gene>
    <name evidence="3" type="ORF">ACFQDO_17730</name>
</gene>
<evidence type="ECO:0000256" key="1">
    <source>
        <dbReference type="SAM" id="MobiDB-lite"/>
    </source>
</evidence>
<evidence type="ECO:0000259" key="2">
    <source>
        <dbReference type="Pfam" id="PF01909"/>
    </source>
</evidence>
<organism evidence="3 4">
    <name type="scientific">Angustibacter luteus</name>
    <dbReference type="NCBI Taxonomy" id="658456"/>
    <lineage>
        <taxon>Bacteria</taxon>
        <taxon>Bacillati</taxon>
        <taxon>Actinomycetota</taxon>
        <taxon>Actinomycetes</taxon>
        <taxon>Kineosporiales</taxon>
        <taxon>Kineosporiaceae</taxon>
    </lineage>
</organism>
<dbReference type="CDD" id="cd05403">
    <property type="entry name" value="NT_KNTase_like"/>
    <property type="match status" value="1"/>
</dbReference>
<dbReference type="SUPFAM" id="SSF81301">
    <property type="entry name" value="Nucleotidyltransferase"/>
    <property type="match status" value="1"/>
</dbReference>
<feature type="domain" description="Polymerase nucleotidyl transferase" evidence="2">
    <location>
        <begin position="14"/>
        <end position="51"/>
    </location>
</feature>
<dbReference type="RefSeq" id="WP_345717509.1">
    <property type="nucleotide sequence ID" value="NZ_BAABFP010000007.1"/>
</dbReference>
<comment type="caution">
    <text evidence="3">The sequence shown here is derived from an EMBL/GenBank/DDBJ whole genome shotgun (WGS) entry which is preliminary data.</text>
</comment>
<dbReference type="InterPro" id="IPR043519">
    <property type="entry name" value="NT_sf"/>
</dbReference>
<accession>A0ABW1JJP5</accession>
<reference evidence="4" key="1">
    <citation type="journal article" date="2019" name="Int. J. Syst. Evol. Microbiol.">
        <title>The Global Catalogue of Microorganisms (GCM) 10K type strain sequencing project: providing services to taxonomists for standard genome sequencing and annotation.</title>
        <authorList>
            <consortium name="The Broad Institute Genomics Platform"/>
            <consortium name="The Broad Institute Genome Sequencing Center for Infectious Disease"/>
            <person name="Wu L."/>
            <person name="Ma J."/>
        </authorList>
    </citation>
    <scope>NUCLEOTIDE SEQUENCE [LARGE SCALE GENOMIC DNA]</scope>
    <source>
        <strain evidence="4">KACC 14249</strain>
    </source>
</reference>
<dbReference type="Proteomes" id="UP001596189">
    <property type="component" value="Unassembled WGS sequence"/>
</dbReference>
<name>A0ABW1JJP5_9ACTN</name>
<dbReference type="Gene3D" id="3.30.460.10">
    <property type="entry name" value="Beta Polymerase, domain 2"/>
    <property type="match status" value="1"/>
</dbReference>
<protein>
    <submittedName>
        <fullName evidence="3">Nucleotidyltransferase domain-containing protein</fullName>
    </submittedName>
</protein>
<sequence length="252" mass="26716">MTRPDPVETARALVLQRFPGARAAWLGGSIARGDATATSDLDVTVLLAGPPAPFRESLVSQGWPVELFVHDEGSLRHYCEKDQARRQPTIQRLVGESVVLLDTDGAGALLAGRLLAEAAAGPRPLTEPELASARYTISDQLDDLVGALDDDERLAVAVALHRSVGDLALTGRRRWTGTGKGQLRELRRLDADEGTTLAGDLPAAVRAAAVGEVAPLVRLADAVLEPHGGRLFDGHRVGGEPAPERLSTGDQR</sequence>
<dbReference type="InterPro" id="IPR002934">
    <property type="entry name" value="Polymerase_NTP_transf_dom"/>
</dbReference>
<evidence type="ECO:0000313" key="3">
    <source>
        <dbReference type="EMBL" id="MFC6008978.1"/>
    </source>
</evidence>
<proteinExistence type="predicted"/>
<dbReference type="EMBL" id="JBHSRD010000008">
    <property type="protein sequence ID" value="MFC6008978.1"/>
    <property type="molecule type" value="Genomic_DNA"/>
</dbReference>
<dbReference type="Pfam" id="PF01909">
    <property type="entry name" value="NTP_transf_2"/>
    <property type="match status" value="1"/>
</dbReference>